<organism evidence="1 2">
    <name type="scientific">Ditylenchus destructor</name>
    <dbReference type="NCBI Taxonomy" id="166010"/>
    <lineage>
        <taxon>Eukaryota</taxon>
        <taxon>Metazoa</taxon>
        <taxon>Ecdysozoa</taxon>
        <taxon>Nematoda</taxon>
        <taxon>Chromadorea</taxon>
        <taxon>Rhabditida</taxon>
        <taxon>Tylenchina</taxon>
        <taxon>Tylenchomorpha</taxon>
        <taxon>Sphaerularioidea</taxon>
        <taxon>Anguinidae</taxon>
        <taxon>Anguininae</taxon>
        <taxon>Ditylenchus</taxon>
    </lineage>
</organism>
<dbReference type="AlphaFoldDB" id="A0AAD4RCR3"/>
<evidence type="ECO:0000313" key="1">
    <source>
        <dbReference type="EMBL" id="KAI1726317.1"/>
    </source>
</evidence>
<proteinExistence type="predicted"/>
<keyword evidence="2" id="KW-1185">Reference proteome</keyword>
<accession>A0AAD4RCR3</accession>
<gene>
    <name evidence="1" type="ORF">DdX_03031</name>
</gene>
<comment type="caution">
    <text evidence="1">The sequence shown here is derived from an EMBL/GenBank/DDBJ whole genome shotgun (WGS) entry which is preliminary data.</text>
</comment>
<name>A0AAD4RCR3_9BILA</name>
<sequence length="105" mass="11561">MNPAQAQAELAVARHFFSPWLVVILLRIVEPPQLLHRPCQIRPEPAPCHLHIRAVAGARQPVAQLCRYLLSLLRDTGGVAIAKTDADKGTMNRISDCLAHTTHVS</sequence>
<reference evidence="1" key="1">
    <citation type="submission" date="2022-01" db="EMBL/GenBank/DDBJ databases">
        <title>Genome Sequence Resource for Two Populations of Ditylenchus destructor, the Migratory Endoparasitic Phytonematode.</title>
        <authorList>
            <person name="Zhang H."/>
            <person name="Lin R."/>
            <person name="Xie B."/>
        </authorList>
    </citation>
    <scope>NUCLEOTIDE SEQUENCE</scope>
    <source>
        <strain evidence="1">BazhouSP</strain>
    </source>
</reference>
<evidence type="ECO:0000313" key="2">
    <source>
        <dbReference type="Proteomes" id="UP001201812"/>
    </source>
</evidence>
<dbReference type="Proteomes" id="UP001201812">
    <property type="component" value="Unassembled WGS sequence"/>
</dbReference>
<dbReference type="EMBL" id="JAKKPZ010000002">
    <property type="protein sequence ID" value="KAI1726317.1"/>
    <property type="molecule type" value="Genomic_DNA"/>
</dbReference>
<protein>
    <submittedName>
        <fullName evidence="1">Uncharacterized protein</fullName>
    </submittedName>
</protein>